<evidence type="ECO:0000256" key="2">
    <source>
        <dbReference type="SAM" id="Phobius"/>
    </source>
</evidence>
<evidence type="ECO:0000313" key="4">
    <source>
        <dbReference type="Proteomes" id="UP000027195"/>
    </source>
</evidence>
<feature type="transmembrane region" description="Helical" evidence="2">
    <location>
        <begin position="160"/>
        <end position="182"/>
    </location>
</feature>
<keyword evidence="2" id="KW-0472">Membrane</keyword>
<dbReference type="GO" id="GO:0006673">
    <property type="term" value="P:inositol phosphoceramide metabolic process"/>
    <property type="evidence" value="ECO:0007669"/>
    <property type="project" value="InterPro"/>
</dbReference>
<feature type="region of interest" description="Disordered" evidence="1">
    <location>
        <begin position="303"/>
        <end position="332"/>
    </location>
</feature>
<protein>
    <recommendedName>
        <fullName evidence="5">DUF1753-domain-containing protein</fullName>
    </recommendedName>
</protein>
<reference evidence="4" key="1">
    <citation type="journal article" date="2014" name="Proc. Natl. Acad. Sci. U.S.A.">
        <title>Extensive sampling of basidiomycete genomes demonstrates inadequacy of the white-rot/brown-rot paradigm for wood decay fungi.</title>
        <authorList>
            <person name="Riley R."/>
            <person name="Salamov A.A."/>
            <person name="Brown D.W."/>
            <person name="Nagy L.G."/>
            <person name="Floudas D."/>
            <person name="Held B.W."/>
            <person name="Levasseur A."/>
            <person name="Lombard V."/>
            <person name="Morin E."/>
            <person name="Otillar R."/>
            <person name="Lindquist E.A."/>
            <person name="Sun H."/>
            <person name="LaButti K.M."/>
            <person name="Schmutz J."/>
            <person name="Jabbour D."/>
            <person name="Luo H."/>
            <person name="Baker S.E."/>
            <person name="Pisabarro A.G."/>
            <person name="Walton J.D."/>
            <person name="Blanchette R.A."/>
            <person name="Henrissat B."/>
            <person name="Martin F."/>
            <person name="Cullen D."/>
            <person name="Hibbett D.S."/>
            <person name="Grigoriev I.V."/>
        </authorList>
    </citation>
    <scope>NUCLEOTIDE SEQUENCE [LARGE SCALE GENOMIC DNA]</scope>
    <source>
        <strain evidence="4">FD-172 SS1</strain>
    </source>
</reference>
<dbReference type="AlphaFoldDB" id="A0A067MTR8"/>
<evidence type="ECO:0000313" key="3">
    <source>
        <dbReference type="EMBL" id="KDQ18994.1"/>
    </source>
</evidence>
<dbReference type="OrthoDB" id="3338076at2759"/>
<dbReference type="Proteomes" id="UP000027195">
    <property type="component" value="Unassembled WGS sequence"/>
</dbReference>
<dbReference type="GO" id="GO:0000139">
    <property type="term" value="C:Golgi membrane"/>
    <property type="evidence" value="ECO:0007669"/>
    <property type="project" value="TreeGrafter"/>
</dbReference>
<proteinExistence type="predicted"/>
<dbReference type="Pfam" id="PF08552">
    <property type="entry name" value="Kei1"/>
    <property type="match status" value="1"/>
</dbReference>
<dbReference type="STRING" id="930990.A0A067MTR8"/>
<evidence type="ECO:0008006" key="5">
    <source>
        <dbReference type="Google" id="ProtNLM"/>
    </source>
</evidence>
<keyword evidence="2" id="KW-1133">Transmembrane helix</keyword>
<feature type="compositionally biased region" description="Gly residues" evidence="1">
    <location>
        <begin position="263"/>
        <end position="287"/>
    </location>
</feature>
<feature type="region of interest" description="Disordered" evidence="1">
    <location>
        <begin position="259"/>
        <end position="291"/>
    </location>
</feature>
<sequence>MRLMLRPEWRWRPRALASFLGYVDIKTGVTMALLFALLNKVAGVYGLIVIFTGGSLAQLSLYVYSVLALVAFAWGLNAVAEEDPRKTLYFAHLYFVDHILSTMWTVFFGVLWWVYNPHDGQRIANSEAQKNMMGSAGNHTMTDEERREAAQLIWNKEKGLAAGVLIAGWLIKIYFALLLYSYASHLRKGTYRGLPLTNPPPGSSNGHIPFTALDTNPGDADEYDLADQDDFYRMQMTGGGGQNPESIGSFAEFVAAPSRTRRGGGVGGNGGLSGKRGGMNGNGGVYQGRGRDVEDQAEEVLWDGGEDMGDGGSDIGEVVSNTSRSRTPLGAR</sequence>
<gene>
    <name evidence="3" type="ORF">BOTBODRAFT_126839</name>
</gene>
<keyword evidence="2" id="KW-0812">Transmembrane</keyword>
<dbReference type="InterPro" id="IPR013862">
    <property type="entry name" value="Kei1"/>
</dbReference>
<feature type="transmembrane region" description="Helical" evidence="2">
    <location>
        <begin position="62"/>
        <end position="80"/>
    </location>
</feature>
<dbReference type="PANTHER" id="PTHR28077:SF1">
    <property type="entry name" value="INOSITOL PHOSPHORYLCERAMIDE SYNTHASE REGULATORY SUBUNIT KEI1"/>
    <property type="match status" value="1"/>
</dbReference>
<name>A0A067MTR8_BOTB1</name>
<dbReference type="EMBL" id="KL198020">
    <property type="protein sequence ID" value="KDQ18994.1"/>
    <property type="molecule type" value="Genomic_DNA"/>
</dbReference>
<dbReference type="GO" id="GO:0070917">
    <property type="term" value="F:inositol phosphoceramide synthase regulator activity"/>
    <property type="evidence" value="ECO:0007669"/>
    <property type="project" value="InterPro"/>
</dbReference>
<evidence type="ECO:0000256" key="1">
    <source>
        <dbReference type="SAM" id="MobiDB-lite"/>
    </source>
</evidence>
<dbReference type="GO" id="GO:0070916">
    <property type="term" value="C:inositol phosphoceramide synthase complex"/>
    <property type="evidence" value="ECO:0007669"/>
    <property type="project" value="TreeGrafter"/>
</dbReference>
<organism evidence="3 4">
    <name type="scientific">Botryobasidium botryosum (strain FD-172 SS1)</name>
    <dbReference type="NCBI Taxonomy" id="930990"/>
    <lineage>
        <taxon>Eukaryota</taxon>
        <taxon>Fungi</taxon>
        <taxon>Dikarya</taxon>
        <taxon>Basidiomycota</taxon>
        <taxon>Agaricomycotina</taxon>
        <taxon>Agaricomycetes</taxon>
        <taxon>Cantharellales</taxon>
        <taxon>Botryobasidiaceae</taxon>
        <taxon>Botryobasidium</taxon>
    </lineage>
</organism>
<dbReference type="PANTHER" id="PTHR28077">
    <property type="entry name" value="INOSITOL PHOSPHORYLCERAMIDE SYNTHASE REGULATORY SUBUNIT KEI1"/>
    <property type="match status" value="1"/>
</dbReference>
<keyword evidence="4" id="KW-1185">Reference proteome</keyword>
<feature type="transmembrane region" description="Helical" evidence="2">
    <location>
        <begin position="92"/>
        <end position="115"/>
    </location>
</feature>
<dbReference type="HOGENOM" id="CLU_063116_0_0_1"/>
<dbReference type="FunCoup" id="A0A067MTR8">
    <property type="interactions" value="29"/>
</dbReference>
<accession>A0A067MTR8</accession>
<dbReference type="InParanoid" id="A0A067MTR8"/>